<accession>A0A6C0KWU0</accession>
<reference evidence="1" key="1">
    <citation type="journal article" date="2020" name="Nature">
        <title>Giant virus diversity and host interactions through global metagenomics.</title>
        <authorList>
            <person name="Schulz F."/>
            <person name="Roux S."/>
            <person name="Paez-Espino D."/>
            <person name="Jungbluth S."/>
            <person name="Walsh D.A."/>
            <person name="Denef V.J."/>
            <person name="McMahon K.D."/>
            <person name="Konstantinidis K.T."/>
            <person name="Eloe-Fadrosh E.A."/>
            <person name="Kyrpides N.C."/>
            <person name="Woyke T."/>
        </authorList>
    </citation>
    <scope>NUCLEOTIDE SEQUENCE</scope>
    <source>
        <strain evidence="1">GVMAG-S-ERX555907-102</strain>
    </source>
</reference>
<dbReference type="AlphaFoldDB" id="A0A6C0KWU0"/>
<dbReference type="EMBL" id="MN741007">
    <property type="protein sequence ID" value="QHU22435.1"/>
    <property type="molecule type" value="Genomic_DNA"/>
</dbReference>
<name>A0A6C0KWU0_9ZZZZ</name>
<proteinExistence type="predicted"/>
<evidence type="ECO:0000313" key="1">
    <source>
        <dbReference type="EMBL" id="QHU22435.1"/>
    </source>
</evidence>
<organism evidence="1">
    <name type="scientific">viral metagenome</name>
    <dbReference type="NCBI Taxonomy" id="1070528"/>
    <lineage>
        <taxon>unclassified sequences</taxon>
        <taxon>metagenomes</taxon>
        <taxon>organismal metagenomes</taxon>
    </lineage>
</organism>
<sequence length="280" mass="31585">MSNFKFRNNVWKEPSTDMAVPSNSRPFYNADTNLQSIKRTPFKPNPIKHWRKQLLPYYETKSSKQVNIQQIDAPGTSISINSNNVDCSVQNIRILKENITMLDECTGIKVYLEDGINNTKCVSGTNIVRRSANTNLSKNYHRNYQSYLKSKCKTYEDNARLGSKNDDGTYKSSKCSTLKLADGSTCNKPIIYKPSNKIFSTQGATSSSTNILRKKNDAIYKNNDSLKKAYQQGIVSLNNIYDTESSTGYHLNYIKGDTTKNSGSCQKNINSIRNKKTVCA</sequence>
<protein>
    <submittedName>
        <fullName evidence="1">Uncharacterized protein</fullName>
    </submittedName>
</protein>